<dbReference type="Proteomes" id="UP000839052">
    <property type="component" value="Chromosome"/>
</dbReference>
<sequence length="40" mass="4625">MRRDTFLPFVEYLKTSQVDVFGKVLGQKLLAKGWLLQKGI</sequence>
<dbReference type="EMBL" id="OU912926">
    <property type="protein sequence ID" value="CAG9931835.1"/>
    <property type="molecule type" value="Genomic_DNA"/>
</dbReference>
<reference evidence="1 2" key="1">
    <citation type="submission" date="2021-10" db="EMBL/GenBank/DDBJ databases">
        <authorList>
            <person name="Koch H."/>
        </authorList>
    </citation>
    <scope>NUCLEOTIDE SEQUENCE [LARGE SCALE GENOMIC DNA]</scope>
    <source>
        <strain evidence="1">6680</strain>
    </source>
</reference>
<gene>
    <name evidence="1" type="ORF">NTG6680_0582</name>
</gene>
<accession>A0ABN8AGF7</accession>
<evidence type="ECO:0000313" key="2">
    <source>
        <dbReference type="Proteomes" id="UP000839052"/>
    </source>
</evidence>
<name>A0ABN8AGF7_9PROT</name>
<organism evidence="1 2">
    <name type="scientific">Candidatus Nitrotoga arctica</name>
    <dbReference type="NCBI Taxonomy" id="453162"/>
    <lineage>
        <taxon>Bacteria</taxon>
        <taxon>Pseudomonadati</taxon>
        <taxon>Pseudomonadota</taxon>
        <taxon>Betaproteobacteria</taxon>
        <taxon>Nitrosomonadales</taxon>
        <taxon>Gallionellaceae</taxon>
        <taxon>Candidatus Nitrotoga</taxon>
    </lineage>
</organism>
<keyword evidence="2" id="KW-1185">Reference proteome</keyword>
<evidence type="ECO:0000313" key="1">
    <source>
        <dbReference type="EMBL" id="CAG9931835.1"/>
    </source>
</evidence>
<protein>
    <submittedName>
        <fullName evidence="1">Uncharacterized protein</fullName>
    </submittedName>
</protein>
<proteinExistence type="predicted"/>
<dbReference type="RefSeq" id="WP_275584243.1">
    <property type="nucleotide sequence ID" value="NZ_OU912926.1"/>
</dbReference>